<protein>
    <submittedName>
        <fullName evidence="1">Uncharacterized protein</fullName>
    </submittedName>
</protein>
<sequence>MARSPAFPARGAIHRVLAARGVADLAHSASDLTGGNLKFLAGSGQKF</sequence>
<keyword evidence="2" id="KW-1185">Reference proteome</keyword>
<dbReference type="EMBL" id="LXQA010023910">
    <property type="protein sequence ID" value="MCH92983.1"/>
    <property type="molecule type" value="Genomic_DNA"/>
</dbReference>
<reference evidence="1 2" key="1">
    <citation type="journal article" date="2018" name="Front. Plant Sci.">
        <title>Red Clover (Trifolium pratense) and Zigzag Clover (T. medium) - A Picture of Genomic Similarities and Differences.</title>
        <authorList>
            <person name="Dluhosova J."/>
            <person name="Istvanek J."/>
            <person name="Nedelnik J."/>
            <person name="Repkova J."/>
        </authorList>
    </citation>
    <scope>NUCLEOTIDE SEQUENCE [LARGE SCALE GENOMIC DNA]</scope>
    <source>
        <strain evidence="2">cv. 10/8</strain>
        <tissue evidence="1">Leaf</tissue>
    </source>
</reference>
<name>A0A392N075_9FABA</name>
<accession>A0A392N075</accession>
<proteinExistence type="predicted"/>
<organism evidence="1 2">
    <name type="scientific">Trifolium medium</name>
    <dbReference type="NCBI Taxonomy" id="97028"/>
    <lineage>
        <taxon>Eukaryota</taxon>
        <taxon>Viridiplantae</taxon>
        <taxon>Streptophyta</taxon>
        <taxon>Embryophyta</taxon>
        <taxon>Tracheophyta</taxon>
        <taxon>Spermatophyta</taxon>
        <taxon>Magnoliopsida</taxon>
        <taxon>eudicotyledons</taxon>
        <taxon>Gunneridae</taxon>
        <taxon>Pentapetalae</taxon>
        <taxon>rosids</taxon>
        <taxon>fabids</taxon>
        <taxon>Fabales</taxon>
        <taxon>Fabaceae</taxon>
        <taxon>Papilionoideae</taxon>
        <taxon>50 kb inversion clade</taxon>
        <taxon>NPAAA clade</taxon>
        <taxon>Hologalegina</taxon>
        <taxon>IRL clade</taxon>
        <taxon>Trifolieae</taxon>
        <taxon>Trifolium</taxon>
    </lineage>
</organism>
<comment type="caution">
    <text evidence="1">The sequence shown here is derived from an EMBL/GenBank/DDBJ whole genome shotgun (WGS) entry which is preliminary data.</text>
</comment>
<dbReference type="Proteomes" id="UP000265520">
    <property type="component" value="Unassembled WGS sequence"/>
</dbReference>
<evidence type="ECO:0000313" key="2">
    <source>
        <dbReference type="Proteomes" id="UP000265520"/>
    </source>
</evidence>
<evidence type="ECO:0000313" key="1">
    <source>
        <dbReference type="EMBL" id="MCH92983.1"/>
    </source>
</evidence>
<dbReference type="AlphaFoldDB" id="A0A392N075"/>